<feature type="transmembrane region" description="Helical" evidence="1">
    <location>
        <begin position="429"/>
        <end position="449"/>
    </location>
</feature>
<dbReference type="InterPro" id="IPR006189">
    <property type="entry name" value="CHASE_dom"/>
</dbReference>
<sequence length="1049" mass="116620">MIKTLINRPVVVIVGMILLVLFGSLSLSTMPYQLTPKVTRPVISISTTWNGATPYEIEREIIERQEQALKGIDSLVTLESRSRNSRGNIILEFEIGTNLTEAMLNVSNKLDEVKGYPDDMDRPIIRATGDDTSPVVRMMLVSDNKNVREYRTFFNEKIIQYFERIDGVAEVFFPGGDDREIHIVLDYKKLAAFDLTIDDIINALEKENVNISAGTMNYGRKSYRVRTTAEYKTPQMIADTIIWSDGLKRIKISDIAEVKEGFENKTTASLYNGQEALNISIKPNADANVLTLTNEVEKVFNELNAGILQKEGLRLEWMNDQRGYIEQAIALVKGNIMVGAILACCMLFIFLRSITSTLIIAVAMPLSIFGTFIIMAALDRTLNVVSLAGISFAVGMLVDSAIVVLENIDRHRKMGKDFINAVSDGTSEVIGGLIASVLTTIAIFIPIINMQEEAGQLFRDIAIAASSAVLFSLFVSIMVIPTLSYQASKLNFKKQIENKKLKELSKMIVNFGFRFVDFVMKFVEKSMQSTKNKITTILSLTLISFAFSYFLFPKMEYLPQGNQNFVISTLNPPPGLSYNERQKIGNDLFLCLSNYFYYNGYQGTNKIPPIDNMFYLGSETFMQFGLRSTEISRAGELIPLARSCMAQIPGVSGFATQTGIFERRGGQGRSIDVDISGTNLENIVATAISMQKIIYDTFGNGTQIIPRPSLELLFPELNLYPNSDRLKAVGLDARSFGIAIDVLMDGRKISEYKEEGREKIDLVLKTQESQITSPEELYQASIYTPQSGILPISSLAIQKIEYGINEIRHLERDRTVTLQVSPPPNITIQEAMERIQGDVIKTIQDNGSFGENKITLSGSADQLTKIRLALEGGFLLAVFIIYLLMAALYEDFVYPFIILFTVPLAVGGGVLGLWLVNLLIANQPLDILTMLGFIILVGIVVNNAILIVYQSLHNIRLYGFDPHQAIINAVRVRIRPIYMSTLTSLFGMLPLVLVPGAGSEIYRGLGAVILGGLTLSTFLTLFVIPCLLSFFIKKELKHAKITNISSSSN</sequence>
<proteinExistence type="predicted"/>
<dbReference type="EMBL" id="JAQHXR010000002">
    <property type="protein sequence ID" value="MDA3968861.1"/>
    <property type="molecule type" value="Genomic_DNA"/>
</dbReference>
<evidence type="ECO:0000313" key="3">
    <source>
        <dbReference type="EMBL" id="MDA3968861.1"/>
    </source>
</evidence>
<dbReference type="Gene3D" id="1.20.1640.10">
    <property type="entry name" value="Multidrug efflux transporter AcrB transmembrane domain"/>
    <property type="match status" value="2"/>
</dbReference>
<feature type="transmembrane region" description="Helical" evidence="1">
    <location>
        <begin position="868"/>
        <end position="889"/>
    </location>
</feature>
<dbReference type="PRINTS" id="PR00702">
    <property type="entry name" value="ACRIFLAVINRP"/>
</dbReference>
<keyword evidence="1" id="KW-0812">Transmembrane</keyword>
<feature type="transmembrane region" description="Helical" evidence="1">
    <location>
        <begin position="358"/>
        <end position="378"/>
    </location>
</feature>
<dbReference type="SUPFAM" id="SSF82866">
    <property type="entry name" value="Multidrug efflux transporter AcrB transmembrane domain"/>
    <property type="match status" value="2"/>
</dbReference>
<feature type="transmembrane region" description="Helical" evidence="1">
    <location>
        <begin position="1004"/>
        <end position="1032"/>
    </location>
</feature>
<feature type="transmembrane region" description="Helical" evidence="1">
    <location>
        <begin position="534"/>
        <end position="552"/>
    </location>
</feature>
<dbReference type="Gene3D" id="3.30.70.1320">
    <property type="entry name" value="Multidrug efflux transporter AcrB pore domain like"/>
    <property type="match status" value="1"/>
</dbReference>
<dbReference type="Gene3D" id="3.30.70.1430">
    <property type="entry name" value="Multidrug efflux transporter AcrB pore domain"/>
    <property type="match status" value="2"/>
</dbReference>
<dbReference type="InterPro" id="IPR027463">
    <property type="entry name" value="AcrB_DN_DC_subdom"/>
</dbReference>
<name>A0ABT4VFS0_9HELI</name>
<keyword evidence="1" id="KW-0472">Membrane</keyword>
<dbReference type="Pfam" id="PF00873">
    <property type="entry name" value="ACR_tran"/>
    <property type="match status" value="1"/>
</dbReference>
<feature type="transmembrane region" description="Helical" evidence="1">
    <location>
        <begin position="896"/>
        <end position="921"/>
    </location>
</feature>
<dbReference type="InterPro" id="IPR001036">
    <property type="entry name" value="Acrflvin-R"/>
</dbReference>
<keyword evidence="1" id="KW-1133">Transmembrane helix</keyword>
<feature type="transmembrane region" description="Helical" evidence="1">
    <location>
        <begin position="328"/>
        <end position="351"/>
    </location>
</feature>
<dbReference type="Gene3D" id="3.30.70.1440">
    <property type="entry name" value="Multidrug efflux transporter AcrB pore domain"/>
    <property type="match status" value="1"/>
</dbReference>
<organism evidence="3 4">
    <name type="scientific">Helicobacter ibis</name>
    <dbReference type="NCBI Taxonomy" id="2962633"/>
    <lineage>
        <taxon>Bacteria</taxon>
        <taxon>Pseudomonadati</taxon>
        <taxon>Campylobacterota</taxon>
        <taxon>Epsilonproteobacteria</taxon>
        <taxon>Campylobacterales</taxon>
        <taxon>Helicobacteraceae</taxon>
        <taxon>Helicobacter</taxon>
    </lineage>
</organism>
<dbReference type="PANTHER" id="PTHR32063:SF0">
    <property type="entry name" value="SWARMING MOTILITY PROTEIN SWRC"/>
    <property type="match status" value="1"/>
</dbReference>
<evidence type="ECO:0000256" key="1">
    <source>
        <dbReference type="SAM" id="Phobius"/>
    </source>
</evidence>
<dbReference type="SUPFAM" id="SSF82714">
    <property type="entry name" value="Multidrug efflux transporter AcrB TolC docking domain, DN and DC subdomains"/>
    <property type="match status" value="2"/>
</dbReference>
<dbReference type="Gene3D" id="3.30.2090.10">
    <property type="entry name" value="Multidrug efflux transporter AcrB TolC docking domain, DN and DC subdomains"/>
    <property type="match status" value="2"/>
</dbReference>
<keyword evidence="4" id="KW-1185">Reference proteome</keyword>
<protein>
    <submittedName>
        <fullName evidence="3">Efflux RND transporter permease subunit</fullName>
    </submittedName>
</protein>
<feature type="transmembrane region" description="Helical" evidence="1">
    <location>
        <begin position="384"/>
        <end position="408"/>
    </location>
</feature>
<dbReference type="PROSITE" id="PS50839">
    <property type="entry name" value="CHASE"/>
    <property type="match status" value="1"/>
</dbReference>
<feature type="domain" description="CHASE" evidence="2">
    <location>
        <begin position="714"/>
        <end position="790"/>
    </location>
</feature>
<evidence type="ECO:0000259" key="2">
    <source>
        <dbReference type="PROSITE" id="PS50839"/>
    </source>
</evidence>
<feature type="transmembrane region" description="Helical" evidence="1">
    <location>
        <begin position="977"/>
        <end position="998"/>
    </location>
</feature>
<reference evidence="3 4" key="1">
    <citation type="submission" date="2023-01" db="EMBL/GenBank/DDBJ databases">
        <title>Description of Helicobacter ibis sp. nov. isolated from faecal droppings of black-faced ibis (Theristicus melanopis).</title>
        <authorList>
            <person name="Lopez-Cantillo M."/>
            <person name="Vidal-Veuthey B."/>
            <person name="Mella A."/>
            <person name="De La Haba R."/>
            <person name="Collado L."/>
        </authorList>
    </citation>
    <scope>NUCLEOTIDE SEQUENCE [LARGE SCALE GENOMIC DNA]</scope>
    <source>
        <strain evidence="3 4">A82</strain>
    </source>
</reference>
<accession>A0ABT4VFS0</accession>
<dbReference type="PANTHER" id="PTHR32063">
    <property type="match status" value="1"/>
</dbReference>
<dbReference type="Proteomes" id="UP001210261">
    <property type="component" value="Unassembled WGS sequence"/>
</dbReference>
<gene>
    <name evidence="3" type="ORF">PF021_04135</name>
</gene>
<feature type="transmembrane region" description="Helical" evidence="1">
    <location>
        <begin position="927"/>
        <end position="949"/>
    </location>
</feature>
<dbReference type="RefSeq" id="WP_271021156.1">
    <property type="nucleotide sequence ID" value="NZ_JAQHXR010000002.1"/>
</dbReference>
<feature type="transmembrane region" description="Helical" evidence="1">
    <location>
        <begin position="461"/>
        <end position="485"/>
    </location>
</feature>
<dbReference type="SUPFAM" id="SSF82693">
    <property type="entry name" value="Multidrug efflux transporter AcrB pore domain, PN1, PN2, PC1 and PC2 subdomains"/>
    <property type="match status" value="2"/>
</dbReference>
<comment type="caution">
    <text evidence="3">The sequence shown here is derived from an EMBL/GenBank/DDBJ whole genome shotgun (WGS) entry which is preliminary data.</text>
</comment>
<evidence type="ECO:0000313" key="4">
    <source>
        <dbReference type="Proteomes" id="UP001210261"/>
    </source>
</evidence>